<organism evidence="5 6">
    <name type="scientific">Duganella flavida</name>
    <dbReference type="NCBI Taxonomy" id="2692175"/>
    <lineage>
        <taxon>Bacteria</taxon>
        <taxon>Pseudomonadati</taxon>
        <taxon>Pseudomonadota</taxon>
        <taxon>Betaproteobacteria</taxon>
        <taxon>Burkholderiales</taxon>
        <taxon>Oxalobacteraceae</taxon>
        <taxon>Telluria group</taxon>
        <taxon>Duganella</taxon>
    </lineage>
</organism>
<dbReference type="SUPFAM" id="SSF46689">
    <property type="entry name" value="Homeodomain-like"/>
    <property type="match status" value="1"/>
</dbReference>
<dbReference type="Gene3D" id="1.10.10.60">
    <property type="entry name" value="Homeodomain-like"/>
    <property type="match status" value="1"/>
</dbReference>
<reference evidence="5 6" key="1">
    <citation type="submission" date="2019-12" db="EMBL/GenBank/DDBJ databases">
        <title>Novel species isolated from a subtropical stream in China.</title>
        <authorList>
            <person name="Lu H."/>
        </authorList>
    </citation>
    <scope>NUCLEOTIDE SEQUENCE [LARGE SCALE GENOMIC DNA]</scope>
    <source>
        <strain evidence="5 6">FT135W</strain>
    </source>
</reference>
<dbReference type="EMBL" id="WWCN01000004">
    <property type="protein sequence ID" value="MYM22655.1"/>
    <property type="molecule type" value="Genomic_DNA"/>
</dbReference>
<evidence type="ECO:0000259" key="4">
    <source>
        <dbReference type="PROSITE" id="PS01124"/>
    </source>
</evidence>
<dbReference type="PANTHER" id="PTHR46796:SF12">
    <property type="entry name" value="HTH-TYPE DNA-BINDING TRANSCRIPTIONAL ACTIVATOR EUTR"/>
    <property type="match status" value="1"/>
</dbReference>
<keyword evidence="3" id="KW-0804">Transcription</keyword>
<evidence type="ECO:0000256" key="3">
    <source>
        <dbReference type="ARBA" id="ARBA00023163"/>
    </source>
</evidence>
<dbReference type="Pfam" id="PF12833">
    <property type="entry name" value="HTH_18"/>
    <property type="match status" value="1"/>
</dbReference>
<dbReference type="GO" id="GO:0003700">
    <property type="term" value="F:DNA-binding transcription factor activity"/>
    <property type="evidence" value="ECO:0007669"/>
    <property type="project" value="InterPro"/>
</dbReference>
<evidence type="ECO:0000313" key="6">
    <source>
        <dbReference type="Proteomes" id="UP000479335"/>
    </source>
</evidence>
<sequence length="330" mass="36340">MSASLSVMNWSTNDVQPQQRLDYYADALSSSIVPLQLERPPSTEFAAHLELMELGGLSFLRQQGSAHRCYTDSGDLARSTAHHFHLILNSRTDWTIDHRGRSRVARGEAIFVDSQYVVDIASPSDYDYKHIKFAESWVRQWLPSPSALAGFKVRSTAGWGQALNAYASALTPQFLASSPLPLSMLVDHLGALLALTAQELSSPQPEPRKISPGPIERIKDVMQQQCCSPSLTAADIAACVNMPLRSFHRCFTRVGTTFGATLTTMRYTQALAMLRSALCKRLTMVEIATRAGFCDASHLSSVVRARSGLTPTQIRRAALRDVVLQEDLAC</sequence>
<dbReference type="GO" id="GO:0043565">
    <property type="term" value="F:sequence-specific DNA binding"/>
    <property type="evidence" value="ECO:0007669"/>
    <property type="project" value="InterPro"/>
</dbReference>
<accession>A0A6L8K6R3</accession>
<proteinExistence type="predicted"/>
<dbReference type="SMART" id="SM00342">
    <property type="entry name" value="HTH_ARAC"/>
    <property type="match status" value="1"/>
</dbReference>
<evidence type="ECO:0000313" key="5">
    <source>
        <dbReference type="EMBL" id="MYM22655.1"/>
    </source>
</evidence>
<keyword evidence="2" id="KW-0238">DNA-binding</keyword>
<gene>
    <name evidence="5" type="ORF">GTP46_08350</name>
</gene>
<comment type="caution">
    <text evidence="5">The sequence shown here is derived from an EMBL/GenBank/DDBJ whole genome shotgun (WGS) entry which is preliminary data.</text>
</comment>
<dbReference type="InterPro" id="IPR018060">
    <property type="entry name" value="HTH_AraC"/>
</dbReference>
<dbReference type="InterPro" id="IPR050204">
    <property type="entry name" value="AraC_XylS_family_regulators"/>
</dbReference>
<evidence type="ECO:0000256" key="1">
    <source>
        <dbReference type="ARBA" id="ARBA00023015"/>
    </source>
</evidence>
<dbReference type="PANTHER" id="PTHR46796">
    <property type="entry name" value="HTH-TYPE TRANSCRIPTIONAL ACTIVATOR RHAS-RELATED"/>
    <property type="match status" value="1"/>
</dbReference>
<dbReference type="AlphaFoldDB" id="A0A6L8K6R3"/>
<keyword evidence="1" id="KW-0805">Transcription regulation</keyword>
<evidence type="ECO:0000256" key="2">
    <source>
        <dbReference type="ARBA" id="ARBA00023125"/>
    </source>
</evidence>
<name>A0A6L8K6R3_9BURK</name>
<feature type="domain" description="HTH araC/xylS-type" evidence="4">
    <location>
        <begin position="216"/>
        <end position="317"/>
    </location>
</feature>
<dbReference type="PROSITE" id="PS01124">
    <property type="entry name" value="HTH_ARAC_FAMILY_2"/>
    <property type="match status" value="1"/>
</dbReference>
<dbReference type="Proteomes" id="UP000479335">
    <property type="component" value="Unassembled WGS sequence"/>
</dbReference>
<keyword evidence="6" id="KW-1185">Reference proteome</keyword>
<protein>
    <submittedName>
        <fullName evidence="5">Helix-turn-helix domain-containing protein</fullName>
    </submittedName>
</protein>
<dbReference type="InterPro" id="IPR009057">
    <property type="entry name" value="Homeodomain-like_sf"/>
</dbReference>
<dbReference type="RefSeq" id="WP_161006152.1">
    <property type="nucleotide sequence ID" value="NZ_WWCN01000004.1"/>
</dbReference>